<proteinExistence type="predicted"/>
<accession>A0A0S3EZU7</accession>
<organism evidence="2 3">
    <name type="scientific">Sphingobium baderi</name>
    <dbReference type="NCBI Taxonomy" id="1332080"/>
    <lineage>
        <taxon>Bacteria</taxon>
        <taxon>Pseudomonadati</taxon>
        <taxon>Pseudomonadota</taxon>
        <taxon>Alphaproteobacteria</taxon>
        <taxon>Sphingomonadales</taxon>
        <taxon>Sphingomonadaceae</taxon>
        <taxon>Sphingobium</taxon>
    </lineage>
</organism>
<sequence length="210" mass="22218">MDRTAERITHAQARRALMGDAGLDIGRSRADDRRVDPGAGLALRGIGGGLQAIGGAIEMTGLVTGDIDDHAGRRPGRSTDPAGRLRLGLTIGFDDSRSQNEHWRIVSLSLAFLPGGSALRGQQGGENEGKAGCDKGADTRKGKTRIRTGQWTIPRAGELWPRCLAGIAAPDWVMTRRAPRGPAPLTEGSGRSRASIPVCLCDLAQTGREH</sequence>
<dbReference type="Proteomes" id="UP000056968">
    <property type="component" value="Chromosome"/>
</dbReference>
<feature type="compositionally biased region" description="Basic and acidic residues" evidence="1">
    <location>
        <begin position="127"/>
        <end position="141"/>
    </location>
</feature>
<keyword evidence="3" id="KW-1185">Reference proteome</keyword>
<dbReference type="KEGG" id="sbd:ATN00_11940"/>
<evidence type="ECO:0000313" key="3">
    <source>
        <dbReference type="Proteomes" id="UP000056968"/>
    </source>
</evidence>
<reference evidence="2 3" key="1">
    <citation type="submission" date="2015-11" db="EMBL/GenBank/DDBJ databases">
        <title>A Two-component Flavoprotein Monooxygenase System MeaXY Responsible for para-Hydroxylation of 2-Methyl-6-ethylaniline and 2,6-Diethylaniline in Sphingobium baderi DE-13.</title>
        <authorList>
            <person name="Cheng M."/>
            <person name="Meng Q."/>
            <person name="Yang Y."/>
            <person name="Chu C."/>
            <person name="Yan X."/>
            <person name="He J."/>
            <person name="Li S."/>
        </authorList>
    </citation>
    <scope>NUCLEOTIDE SEQUENCE [LARGE SCALE GENOMIC DNA]</scope>
    <source>
        <strain evidence="2 3">DE-13</strain>
    </source>
</reference>
<dbReference type="RefSeq" id="WP_062064863.1">
    <property type="nucleotide sequence ID" value="NZ_CP013264.1"/>
</dbReference>
<feature type="region of interest" description="Disordered" evidence="1">
    <location>
        <begin position="120"/>
        <end position="145"/>
    </location>
</feature>
<evidence type="ECO:0000313" key="2">
    <source>
        <dbReference type="EMBL" id="ALR20903.1"/>
    </source>
</evidence>
<protein>
    <submittedName>
        <fullName evidence="2">Uncharacterized protein</fullName>
    </submittedName>
</protein>
<name>A0A0S3EZU7_9SPHN</name>
<dbReference type="AlphaFoldDB" id="A0A0S3EZU7"/>
<dbReference type="EMBL" id="CP013264">
    <property type="protein sequence ID" value="ALR20903.1"/>
    <property type="molecule type" value="Genomic_DNA"/>
</dbReference>
<gene>
    <name evidence="2" type="ORF">ATN00_11940</name>
</gene>
<evidence type="ECO:0000256" key="1">
    <source>
        <dbReference type="SAM" id="MobiDB-lite"/>
    </source>
</evidence>
<dbReference type="STRING" id="1332080.ATN00_11940"/>